<name>A0A6C0KYU2_9ZZZZ</name>
<organism evidence="4">
    <name type="scientific">viral metagenome</name>
    <dbReference type="NCBI Taxonomy" id="1070528"/>
    <lineage>
        <taxon>unclassified sequences</taxon>
        <taxon>metagenomes</taxon>
        <taxon>organismal metagenomes</taxon>
    </lineage>
</organism>
<accession>A0A6C0KYU2</accession>
<dbReference type="InterPro" id="IPR029052">
    <property type="entry name" value="Metallo-depent_PP-like"/>
</dbReference>
<dbReference type="InterPro" id="IPR004843">
    <property type="entry name" value="Calcineurin-like_PHP"/>
</dbReference>
<dbReference type="Gene3D" id="3.60.21.10">
    <property type="match status" value="1"/>
</dbReference>
<dbReference type="GO" id="GO:0016787">
    <property type="term" value="F:hydrolase activity"/>
    <property type="evidence" value="ECO:0007669"/>
    <property type="project" value="UniProtKB-KW"/>
</dbReference>
<keyword evidence="1" id="KW-0732">Signal</keyword>
<dbReference type="PANTHER" id="PTHR10161:SF14">
    <property type="entry name" value="TARTRATE-RESISTANT ACID PHOSPHATASE TYPE 5"/>
    <property type="match status" value="1"/>
</dbReference>
<dbReference type="Pfam" id="PF00149">
    <property type="entry name" value="Metallophos"/>
    <property type="match status" value="1"/>
</dbReference>
<reference evidence="4" key="1">
    <citation type="journal article" date="2020" name="Nature">
        <title>Giant virus diversity and host interactions through global metagenomics.</title>
        <authorList>
            <person name="Schulz F."/>
            <person name="Roux S."/>
            <person name="Paez-Espino D."/>
            <person name="Jungbluth S."/>
            <person name="Walsh D.A."/>
            <person name="Denef V.J."/>
            <person name="McMahon K.D."/>
            <person name="Konstantinidis K.T."/>
            <person name="Eloe-Fadrosh E.A."/>
            <person name="Kyrpides N.C."/>
            <person name="Woyke T."/>
        </authorList>
    </citation>
    <scope>NUCLEOTIDE SEQUENCE</scope>
    <source>
        <strain evidence="4">GVMAG-S-ERX555907-102</strain>
    </source>
</reference>
<keyword evidence="2" id="KW-0378">Hydrolase</keyword>
<dbReference type="PANTHER" id="PTHR10161">
    <property type="entry name" value="TARTRATE-RESISTANT ACID PHOSPHATASE TYPE 5"/>
    <property type="match status" value="1"/>
</dbReference>
<dbReference type="SUPFAM" id="SSF56300">
    <property type="entry name" value="Metallo-dependent phosphatases"/>
    <property type="match status" value="1"/>
</dbReference>
<evidence type="ECO:0000256" key="1">
    <source>
        <dbReference type="ARBA" id="ARBA00022729"/>
    </source>
</evidence>
<sequence length="305" mass="35649">MIFYSIGDWGANVTRVNSAKYVANAMANYYPYLNPLPSFVISLGDNFYENGVSGISDELWESAWFSVFIRPFPSMHRVRWYSVLGNHDYYGGKISVDSQIEMTKYSQNWMMPDKEFFSYDKESSSYHIFIDTVKIYPELYEKTKTMYTYRDIQNSLLALEKMLIDAKRLECKWIFVYGHYHLFSNGYYGNYNVMIQRILPLMKKYKVAVYFSGHDHNFQLLKYDGMYFCVNGAGAYKAQLNQYNSNVEVSMIYGNTNNGFLIHKLNDKYLSLQYVNVNNVAEFDYRFTSPNTCRTPPPGAGNHLD</sequence>
<proteinExistence type="predicted"/>
<dbReference type="EMBL" id="MN741006">
    <property type="protein sequence ID" value="QHU22411.1"/>
    <property type="molecule type" value="Genomic_DNA"/>
</dbReference>
<feature type="domain" description="Calcineurin-like phosphoesterase" evidence="3">
    <location>
        <begin position="6"/>
        <end position="217"/>
    </location>
</feature>
<dbReference type="AlphaFoldDB" id="A0A6C0KYU2"/>
<protein>
    <recommendedName>
        <fullName evidence="3">Calcineurin-like phosphoesterase domain-containing protein</fullName>
    </recommendedName>
</protein>
<evidence type="ECO:0000313" key="4">
    <source>
        <dbReference type="EMBL" id="QHU22411.1"/>
    </source>
</evidence>
<evidence type="ECO:0000256" key="2">
    <source>
        <dbReference type="ARBA" id="ARBA00022801"/>
    </source>
</evidence>
<evidence type="ECO:0000259" key="3">
    <source>
        <dbReference type="Pfam" id="PF00149"/>
    </source>
</evidence>
<dbReference type="InterPro" id="IPR051558">
    <property type="entry name" value="Metallophosphoesterase_PAP"/>
</dbReference>